<evidence type="ECO:0000256" key="1">
    <source>
        <dbReference type="SAM" id="MobiDB-lite"/>
    </source>
</evidence>
<dbReference type="SMART" id="SM00635">
    <property type="entry name" value="BID_2"/>
    <property type="match status" value="1"/>
</dbReference>
<accession>A0A1B2I7Y5</accession>
<protein>
    <recommendedName>
        <fullName evidence="4">BIG2 domain-containing protein</fullName>
    </recommendedName>
</protein>
<evidence type="ECO:0000313" key="6">
    <source>
        <dbReference type="Proteomes" id="UP000093044"/>
    </source>
</evidence>
<feature type="region of interest" description="Disordered" evidence="1">
    <location>
        <begin position="624"/>
        <end position="661"/>
    </location>
</feature>
<dbReference type="InterPro" id="IPR030821">
    <property type="entry name" value="Synergist_CTERM"/>
</dbReference>
<dbReference type="Gene3D" id="2.60.40.1080">
    <property type="match status" value="1"/>
</dbReference>
<dbReference type="RefSeq" id="WP_066747591.1">
    <property type="nucleotide sequence ID" value="NZ_CP016757.1"/>
</dbReference>
<keyword evidence="2" id="KW-1133">Transmembrane helix</keyword>
<gene>
    <name evidence="5" type="ORF">BED41_13880</name>
</gene>
<proteinExistence type="predicted"/>
<dbReference type="InterPro" id="IPR008964">
    <property type="entry name" value="Invasin/intimin_cell_adhesion"/>
</dbReference>
<dbReference type="Pfam" id="PF02368">
    <property type="entry name" value="Big_2"/>
    <property type="match status" value="1"/>
</dbReference>
<dbReference type="Proteomes" id="UP000093044">
    <property type="component" value="Chromosome"/>
</dbReference>
<sequence length="877" mass="89018">MIKLQGKCKLVLAFVAAAAMLGTAWAAGVSYDSGDRIELGSIESGSVLSPSANGSNTITFTGTEGEESALSNKEIFIYGASGDVTGDSSLTVDWRANLWTQNKVQFFAGGDGGNVSGDSSLTVNAADGSSLYADGGIPNYQQSIILAGSPNGGAVKGNTKLTINGALWGKSRYLKASGAAMIDKSGDLTVEGDSTVEINVSCADDDSFGANGGLHIVANGFENGETASGILKGKATLIIDNPNARVEQIWGGNNSVANSGHTYAETGSVEVYLRQGKIGAATAGPSNWGSNANAVVSKDVYIEVTSADFSSFSPYLGGGGVSRGGGSAVVKGSTSVVVNGGRGIDTLVGGGLGRVGGKADVEGDARITVKGNSGLKALTEDVWIIAGGKRNNDASAAVYGNATVIFSDIKDGVFKGTITGQGVNSTSTTGAIYDKIIAADTIDYTDSVSGDSVLVFDNVQADFSGATIVEMDRIELTSGTKLKLADLGGATVIKLTGNWTNLGTPSALTFTKAVEQDVTVDYSEATGIVSAAFNEAKTELVVTCKNAPIAVTPTALKLQLGKSDTVKAATPVVGETVSWKSSDTAVAAVDDAGKVTAHKAGIAVISATGSVTKTTAGCTVTVEDPAAPDPVPTPAPVTPTVITEKDNPVTKDKDVPADVKPATPVIKPATEENTKALAASADVPVKFFTATADGNITVDPVIAKKTVASVMSDDAAVAPKTIVTLPIITATIDSGKVAALAMKTTGAQLGAAANNIVSDITLIKILKDETGAKFGYTAEPAGYADQSFTLKNADGNNLAFTDKIDPTETYTLILFVKDNGEFDYDNTTGSVIDPVAMAMNEAKAPKPSGGSSSGCSAGVGVLALLALLPLAAARRRR</sequence>
<dbReference type="SUPFAM" id="SSF49373">
    <property type="entry name" value="Invasin/intimin cell-adhesion fragments"/>
    <property type="match status" value="1"/>
</dbReference>
<feature type="compositionally biased region" description="Basic and acidic residues" evidence="1">
    <location>
        <begin position="643"/>
        <end position="657"/>
    </location>
</feature>
<dbReference type="NCBIfam" id="TIGR04564">
    <property type="entry name" value="Synergist_CTERM"/>
    <property type="match status" value="1"/>
</dbReference>
<feature type="domain" description="BIG2" evidence="4">
    <location>
        <begin position="545"/>
        <end position="619"/>
    </location>
</feature>
<dbReference type="OrthoDB" id="8108at2"/>
<evidence type="ECO:0000256" key="3">
    <source>
        <dbReference type="SAM" id="SignalP"/>
    </source>
</evidence>
<dbReference type="KEGG" id="cpor:BED41_13880"/>
<keyword evidence="2" id="KW-0472">Membrane</keyword>
<evidence type="ECO:0000313" key="5">
    <source>
        <dbReference type="EMBL" id="ANZ46090.1"/>
    </source>
</evidence>
<reference evidence="5" key="1">
    <citation type="submission" date="2016-08" db="EMBL/GenBank/DDBJ databases">
        <title>Complete genome of Cloacibacillus porcorum.</title>
        <authorList>
            <person name="Looft T."/>
            <person name="Bayles D.O."/>
            <person name="Alt D.P."/>
        </authorList>
    </citation>
    <scope>NUCLEOTIDE SEQUENCE [LARGE SCALE GENOMIC DNA]</scope>
    <source>
        <strain evidence="5">CL-84</strain>
    </source>
</reference>
<organism evidence="5 6">
    <name type="scientific">Cloacibacillus porcorum</name>
    <dbReference type="NCBI Taxonomy" id="1197717"/>
    <lineage>
        <taxon>Bacteria</taxon>
        <taxon>Thermotogati</taxon>
        <taxon>Synergistota</taxon>
        <taxon>Synergistia</taxon>
        <taxon>Synergistales</taxon>
        <taxon>Synergistaceae</taxon>
        <taxon>Cloacibacillus</taxon>
    </lineage>
</organism>
<dbReference type="AlphaFoldDB" id="A0A1B2I7Y5"/>
<keyword evidence="6" id="KW-1185">Reference proteome</keyword>
<name>A0A1B2I7Y5_9BACT</name>
<dbReference type="GeneID" id="83058936"/>
<feature type="signal peptide" evidence="3">
    <location>
        <begin position="1"/>
        <end position="26"/>
    </location>
</feature>
<evidence type="ECO:0000256" key="2">
    <source>
        <dbReference type="SAM" id="Phobius"/>
    </source>
</evidence>
<dbReference type="EMBL" id="CP016757">
    <property type="protein sequence ID" value="ANZ46090.1"/>
    <property type="molecule type" value="Genomic_DNA"/>
</dbReference>
<evidence type="ECO:0000259" key="4">
    <source>
        <dbReference type="SMART" id="SM00635"/>
    </source>
</evidence>
<feature type="chain" id="PRO_5008539013" description="BIG2 domain-containing protein" evidence="3">
    <location>
        <begin position="27"/>
        <end position="877"/>
    </location>
</feature>
<feature type="compositionally biased region" description="Pro residues" evidence="1">
    <location>
        <begin position="627"/>
        <end position="637"/>
    </location>
</feature>
<dbReference type="InterPro" id="IPR003343">
    <property type="entry name" value="Big_2"/>
</dbReference>
<keyword evidence="2" id="KW-0812">Transmembrane</keyword>
<feature type="transmembrane region" description="Helical" evidence="2">
    <location>
        <begin position="856"/>
        <end position="873"/>
    </location>
</feature>
<keyword evidence="3" id="KW-0732">Signal</keyword>